<dbReference type="GeneID" id="102721482"/>
<proteinExistence type="inferred from homology"/>
<feature type="zinc finger region" description="FLZ-type" evidence="3">
    <location>
        <begin position="54"/>
        <end position="98"/>
    </location>
</feature>
<dbReference type="Pfam" id="PF04570">
    <property type="entry name" value="zf-FLZ"/>
    <property type="match status" value="1"/>
</dbReference>
<comment type="similarity">
    <text evidence="1">Belongs to the FLZ family.</text>
</comment>
<sequence length="100" mass="11354">MSPGEMEMSEDYTCVIARGPNPRTTHIFDNRVVRSSGACFPAEIWLPSAGKDDGFLRYCHGCSKDLGLGKDIFMYRGEKAFCSRECRHHEMLFDEGIEEL</sequence>
<dbReference type="PANTHER" id="PTHR46443">
    <property type="entry name" value="FCS-LIKE ZINC FINGER 8"/>
    <property type="match status" value="1"/>
</dbReference>
<reference evidence="5" key="1">
    <citation type="journal article" date="2013" name="Nat. Commun.">
        <title>Whole-genome sequencing of Oryza brachyantha reveals mechanisms underlying Oryza genome evolution.</title>
        <authorList>
            <person name="Chen J."/>
            <person name="Huang Q."/>
            <person name="Gao D."/>
            <person name="Wang J."/>
            <person name="Lang Y."/>
            <person name="Liu T."/>
            <person name="Li B."/>
            <person name="Bai Z."/>
            <person name="Luis Goicoechea J."/>
            <person name="Liang C."/>
            <person name="Chen C."/>
            <person name="Zhang W."/>
            <person name="Sun S."/>
            <person name="Liao Y."/>
            <person name="Zhang X."/>
            <person name="Yang L."/>
            <person name="Song C."/>
            <person name="Wang M."/>
            <person name="Shi J."/>
            <person name="Liu G."/>
            <person name="Liu J."/>
            <person name="Zhou H."/>
            <person name="Zhou W."/>
            <person name="Yu Q."/>
            <person name="An N."/>
            <person name="Chen Y."/>
            <person name="Cai Q."/>
            <person name="Wang B."/>
            <person name="Liu B."/>
            <person name="Min J."/>
            <person name="Huang Y."/>
            <person name="Wu H."/>
            <person name="Li Z."/>
            <person name="Zhang Y."/>
            <person name="Yin Y."/>
            <person name="Song W."/>
            <person name="Jiang J."/>
            <person name="Jackson S.A."/>
            <person name="Wing R.A."/>
            <person name="Wang J."/>
            <person name="Chen M."/>
        </authorList>
    </citation>
    <scope>NUCLEOTIDE SEQUENCE [LARGE SCALE GENOMIC DNA]</scope>
    <source>
        <strain evidence="5">cv. IRGC 101232</strain>
    </source>
</reference>
<dbReference type="GO" id="GO:0046872">
    <property type="term" value="F:metal ion binding"/>
    <property type="evidence" value="ECO:0007669"/>
    <property type="project" value="UniProtKB-KW"/>
</dbReference>
<evidence type="ECO:0000256" key="1">
    <source>
        <dbReference type="ARBA" id="ARBA00009374"/>
    </source>
</evidence>
<keyword evidence="6" id="KW-1185">Reference proteome</keyword>
<keyword evidence="2" id="KW-0479">Metal-binding</keyword>
<dbReference type="PROSITE" id="PS51795">
    <property type="entry name" value="ZF_FLZ"/>
    <property type="match status" value="1"/>
</dbReference>
<dbReference type="AlphaFoldDB" id="J3N2S3"/>
<dbReference type="eggNOG" id="ENOG502QS8T">
    <property type="taxonomic scope" value="Eukaryota"/>
</dbReference>
<dbReference type="Proteomes" id="UP000006038">
    <property type="component" value="Chromosome 10"/>
</dbReference>
<protein>
    <recommendedName>
        <fullName evidence="4">FLZ-type domain-containing protein</fullName>
    </recommendedName>
</protein>
<evidence type="ECO:0000256" key="2">
    <source>
        <dbReference type="ARBA" id="ARBA00022723"/>
    </source>
</evidence>
<dbReference type="OrthoDB" id="1902692at2759"/>
<dbReference type="InterPro" id="IPR007650">
    <property type="entry name" value="Zf-FLZ_dom"/>
</dbReference>
<evidence type="ECO:0000259" key="4">
    <source>
        <dbReference type="PROSITE" id="PS51795"/>
    </source>
</evidence>
<reference evidence="5" key="2">
    <citation type="submission" date="2013-04" db="UniProtKB">
        <authorList>
            <consortium name="EnsemblPlants"/>
        </authorList>
    </citation>
    <scope>IDENTIFICATION</scope>
</reference>
<name>J3N2S3_ORYBR</name>
<dbReference type="InterPro" id="IPR044593">
    <property type="entry name" value="FLZ8/MARD1"/>
</dbReference>
<evidence type="ECO:0000313" key="6">
    <source>
        <dbReference type="Proteomes" id="UP000006038"/>
    </source>
</evidence>
<evidence type="ECO:0000256" key="3">
    <source>
        <dbReference type="PROSITE-ProRule" id="PRU01131"/>
    </source>
</evidence>
<dbReference type="EnsemblPlants" id="OB10G18210.1">
    <property type="protein sequence ID" value="OB10G18210.1"/>
    <property type="gene ID" value="OB10G18210"/>
</dbReference>
<dbReference type="KEGG" id="obr:102721482"/>
<accession>J3N2S3</accession>
<evidence type="ECO:0000313" key="5">
    <source>
        <dbReference type="EnsemblPlants" id="OB10G18210.1"/>
    </source>
</evidence>
<dbReference type="OMA" id="DCILEFE"/>
<dbReference type="STRING" id="4533.J3N2S3"/>
<dbReference type="PANTHER" id="PTHR46443:SF9">
    <property type="entry name" value="OS10G0422600 PROTEIN"/>
    <property type="match status" value="1"/>
</dbReference>
<organism evidence="5">
    <name type="scientific">Oryza brachyantha</name>
    <name type="common">malo sina</name>
    <dbReference type="NCBI Taxonomy" id="4533"/>
    <lineage>
        <taxon>Eukaryota</taxon>
        <taxon>Viridiplantae</taxon>
        <taxon>Streptophyta</taxon>
        <taxon>Embryophyta</taxon>
        <taxon>Tracheophyta</taxon>
        <taxon>Spermatophyta</taxon>
        <taxon>Magnoliopsida</taxon>
        <taxon>Liliopsida</taxon>
        <taxon>Poales</taxon>
        <taxon>Poaceae</taxon>
        <taxon>BOP clade</taxon>
        <taxon>Oryzoideae</taxon>
        <taxon>Oryzeae</taxon>
        <taxon>Oryzinae</taxon>
        <taxon>Oryza</taxon>
    </lineage>
</organism>
<dbReference type="Gramene" id="OB10G18210.1">
    <property type="protein sequence ID" value="OB10G18210.1"/>
    <property type="gene ID" value="OB10G18210"/>
</dbReference>
<feature type="domain" description="FLZ-type" evidence="4">
    <location>
        <begin position="54"/>
        <end position="98"/>
    </location>
</feature>
<dbReference type="HOGENOM" id="CLU_2310409_0_0_1"/>